<gene>
    <name evidence="1" type="ORF">Q604_UNBC06957G0001</name>
</gene>
<sequence length="41" mass="5149">MIDNILKIIRFSNFFTYKRLIILQMCYHFLVNLLHKENIYE</sequence>
<comment type="caution">
    <text evidence="1">The sequence shown here is derived from an EMBL/GenBank/DDBJ whole genome shotgun (WGS) entry which is preliminary data.</text>
</comment>
<feature type="non-terminal residue" evidence="1">
    <location>
        <position position="41"/>
    </location>
</feature>
<evidence type="ECO:0000313" key="1">
    <source>
        <dbReference type="EMBL" id="ETJ39064.1"/>
    </source>
</evidence>
<accession>W1YD27</accession>
<name>W1YD27_9ZZZZ</name>
<reference evidence="1" key="1">
    <citation type="submission" date="2013-12" db="EMBL/GenBank/DDBJ databases">
        <title>A Varibaculum cambriense genome reconstructed from a premature infant gut community with otherwise low bacterial novelty that shifts toward anaerobic metabolism during the third week of life.</title>
        <authorList>
            <person name="Brown C.T."/>
            <person name="Sharon I."/>
            <person name="Thomas B.C."/>
            <person name="Castelle C.J."/>
            <person name="Morowitz M.J."/>
            <person name="Banfield J.F."/>
        </authorList>
    </citation>
    <scope>NUCLEOTIDE SEQUENCE</scope>
</reference>
<dbReference type="EMBL" id="AZMM01006957">
    <property type="protein sequence ID" value="ETJ39064.1"/>
    <property type="molecule type" value="Genomic_DNA"/>
</dbReference>
<organism evidence="1">
    <name type="scientific">human gut metagenome</name>
    <dbReference type="NCBI Taxonomy" id="408170"/>
    <lineage>
        <taxon>unclassified sequences</taxon>
        <taxon>metagenomes</taxon>
        <taxon>organismal metagenomes</taxon>
    </lineage>
</organism>
<protein>
    <submittedName>
        <fullName evidence="1">Uncharacterized protein</fullName>
    </submittedName>
</protein>
<dbReference type="AlphaFoldDB" id="W1YD27"/>
<proteinExistence type="predicted"/>